<reference evidence="1" key="1">
    <citation type="submission" date="2021-06" db="EMBL/GenBank/DDBJ databases">
        <authorList>
            <person name="Kallberg Y."/>
            <person name="Tangrot J."/>
            <person name="Rosling A."/>
        </authorList>
    </citation>
    <scope>NUCLEOTIDE SEQUENCE</scope>
    <source>
        <strain evidence="1">AU212A</strain>
    </source>
</reference>
<accession>A0ACA9LHQ0</accession>
<protein>
    <submittedName>
        <fullName evidence="1">326_t:CDS:1</fullName>
    </submittedName>
</protein>
<evidence type="ECO:0000313" key="2">
    <source>
        <dbReference type="Proteomes" id="UP000789860"/>
    </source>
</evidence>
<keyword evidence="2" id="KW-1185">Reference proteome</keyword>
<dbReference type="EMBL" id="CAJVPM010005945">
    <property type="protein sequence ID" value="CAG8529680.1"/>
    <property type="molecule type" value="Genomic_DNA"/>
</dbReference>
<proteinExistence type="predicted"/>
<comment type="caution">
    <text evidence="1">The sequence shown here is derived from an EMBL/GenBank/DDBJ whole genome shotgun (WGS) entry which is preliminary data.</text>
</comment>
<name>A0ACA9LHQ0_9GLOM</name>
<sequence>MPRSKYNKPFECTICKKKCYKSAAGLSRHENAEHGNYIIPPIQHYILPENAISEWKEMLVHAIHKRLPLAFRKTGKQVIKFPCMEGQYLGLFRQYLTRVFVHKRAYKCIFSGSDAYQTISSLLGDQCWGVRHYKCNQVSYVVLFIQTTSENSVPALDALIAKKSAKKKKEKQDNSGKESFSSVVTLEKNTIIQPEFIVDWVRETIKDFSGHQVASGYIKIQFNVEKSFFTDPNTNPYNQ</sequence>
<gene>
    <name evidence="1" type="ORF">SCALOS_LOCUS4404</name>
</gene>
<organism evidence="1 2">
    <name type="scientific">Scutellospora calospora</name>
    <dbReference type="NCBI Taxonomy" id="85575"/>
    <lineage>
        <taxon>Eukaryota</taxon>
        <taxon>Fungi</taxon>
        <taxon>Fungi incertae sedis</taxon>
        <taxon>Mucoromycota</taxon>
        <taxon>Glomeromycotina</taxon>
        <taxon>Glomeromycetes</taxon>
        <taxon>Diversisporales</taxon>
        <taxon>Gigasporaceae</taxon>
        <taxon>Scutellospora</taxon>
    </lineage>
</organism>
<dbReference type="Proteomes" id="UP000789860">
    <property type="component" value="Unassembled WGS sequence"/>
</dbReference>
<evidence type="ECO:0000313" key="1">
    <source>
        <dbReference type="EMBL" id="CAG8529680.1"/>
    </source>
</evidence>